<dbReference type="PROSITE" id="PS00216">
    <property type="entry name" value="SUGAR_TRANSPORT_1"/>
    <property type="match status" value="1"/>
</dbReference>
<proteinExistence type="inferred from homology"/>
<keyword evidence="11" id="KW-1185">Reference proteome</keyword>
<feature type="transmembrane region" description="Helical" evidence="8">
    <location>
        <begin position="163"/>
        <end position="182"/>
    </location>
</feature>
<feature type="transmembrane region" description="Helical" evidence="8">
    <location>
        <begin position="202"/>
        <end position="219"/>
    </location>
</feature>
<dbReference type="InterPro" id="IPR011701">
    <property type="entry name" value="MFS"/>
</dbReference>
<evidence type="ECO:0000256" key="8">
    <source>
        <dbReference type="SAM" id="Phobius"/>
    </source>
</evidence>
<evidence type="ECO:0000256" key="7">
    <source>
        <dbReference type="ARBA" id="ARBA00023136"/>
    </source>
</evidence>
<name>A0A5B8V6V3_9BACT</name>
<feature type="transmembrane region" description="Helical" evidence="8">
    <location>
        <begin position="231"/>
        <end position="250"/>
    </location>
</feature>
<evidence type="ECO:0000313" key="10">
    <source>
        <dbReference type="EMBL" id="QEC67032.1"/>
    </source>
</evidence>
<dbReference type="InterPro" id="IPR020846">
    <property type="entry name" value="MFS_dom"/>
</dbReference>
<dbReference type="PANTHER" id="PTHR42718:SF9">
    <property type="entry name" value="MAJOR FACILITATOR SUPERFAMILY MULTIDRUG TRANSPORTER MFSC"/>
    <property type="match status" value="1"/>
</dbReference>
<dbReference type="GO" id="GO:0022857">
    <property type="term" value="F:transmembrane transporter activity"/>
    <property type="evidence" value="ECO:0007669"/>
    <property type="project" value="InterPro"/>
</dbReference>
<comment type="subcellular location">
    <subcellularLocation>
        <location evidence="1">Cell membrane</location>
        <topology evidence="1">Multi-pass membrane protein</topology>
    </subcellularLocation>
</comment>
<protein>
    <submittedName>
        <fullName evidence="10">DHA2 family efflux MFS transporter permease subunit</fullName>
    </submittedName>
</protein>
<dbReference type="GO" id="GO:0005886">
    <property type="term" value="C:plasma membrane"/>
    <property type="evidence" value="ECO:0007669"/>
    <property type="project" value="UniProtKB-SubCell"/>
</dbReference>
<dbReference type="Gene3D" id="1.20.1250.20">
    <property type="entry name" value="MFS general substrate transporter like domains"/>
    <property type="match status" value="1"/>
</dbReference>
<feature type="transmembrane region" description="Helical" evidence="8">
    <location>
        <begin position="76"/>
        <end position="96"/>
    </location>
</feature>
<evidence type="ECO:0000256" key="4">
    <source>
        <dbReference type="ARBA" id="ARBA00022475"/>
    </source>
</evidence>
<feature type="transmembrane region" description="Helical" evidence="8">
    <location>
        <begin position="49"/>
        <end position="69"/>
    </location>
</feature>
<dbReference type="Gene3D" id="1.20.1720.10">
    <property type="entry name" value="Multidrug resistance protein D"/>
    <property type="match status" value="1"/>
</dbReference>
<gene>
    <name evidence="10" type="ORF">FRZ67_06880</name>
</gene>
<dbReference type="EMBL" id="CP042435">
    <property type="protein sequence ID" value="QEC67032.1"/>
    <property type="molecule type" value="Genomic_DNA"/>
</dbReference>
<dbReference type="PROSITE" id="PS50850">
    <property type="entry name" value="MFS"/>
    <property type="match status" value="1"/>
</dbReference>
<dbReference type="Pfam" id="PF07690">
    <property type="entry name" value="MFS_1"/>
    <property type="match status" value="1"/>
</dbReference>
<feature type="domain" description="Major facilitator superfamily (MFS) profile" evidence="9">
    <location>
        <begin position="11"/>
        <end position="510"/>
    </location>
</feature>
<dbReference type="NCBIfam" id="TIGR00711">
    <property type="entry name" value="efflux_EmrB"/>
    <property type="match status" value="1"/>
</dbReference>
<dbReference type="Proteomes" id="UP000321533">
    <property type="component" value="Chromosome"/>
</dbReference>
<evidence type="ECO:0000256" key="1">
    <source>
        <dbReference type="ARBA" id="ARBA00004651"/>
    </source>
</evidence>
<keyword evidence="5 8" id="KW-0812">Transmembrane</keyword>
<feature type="transmembrane region" description="Helical" evidence="8">
    <location>
        <begin position="271"/>
        <end position="294"/>
    </location>
</feature>
<evidence type="ECO:0000256" key="2">
    <source>
        <dbReference type="ARBA" id="ARBA00008537"/>
    </source>
</evidence>
<evidence type="ECO:0000313" key="11">
    <source>
        <dbReference type="Proteomes" id="UP000321533"/>
    </source>
</evidence>
<evidence type="ECO:0000259" key="9">
    <source>
        <dbReference type="PROSITE" id="PS50850"/>
    </source>
</evidence>
<dbReference type="SUPFAM" id="SSF103473">
    <property type="entry name" value="MFS general substrate transporter"/>
    <property type="match status" value="1"/>
</dbReference>
<feature type="transmembrane region" description="Helical" evidence="8">
    <location>
        <begin position="364"/>
        <end position="382"/>
    </location>
</feature>
<keyword evidence="6 8" id="KW-1133">Transmembrane helix</keyword>
<dbReference type="KEGG" id="pgin:FRZ67_06880"/>
<dbReference type="InterPro" id="IPR036259">
    <property type="entry name" value="MFS_trans_sf"/>
</dbReference>
<feature type="transmembrane region" description="Helical" evidence="8">
    <location>
        <begin position="487"/>
        <end position="505"/>
    </location>
</feature>
<keyword evidence="7 8" id="KW-0472">Membrane</keyword>
<dbReference type="InterPro" id="IPR004638">
    <property type="entry name" value="EmrB-like"/>
</dbReference>
<comment type="similarity">
    <text evidence="2">Belongs to the major facilitator superfamily. EmrB family.</text>
</comment>
<evidence type="ECO:0000256" key="6">
    <source>
        <dbReference type="ARBA" id="ARBA00022989"/>
    </source>
</evidence>
<organism evidence="10 11">
    <name type="scientific">Panacibacter ginsenosidivorans</name>
    <dbReference type="NCBI Taxonomy" id="1813871"/>
    <lineage>
        <taxon>Bacteria</taxon>
        <taxon>Pseudomonadati</taxon>
        <taxon>Bacteroidota</taxon>
        <taxon>Chitinophagia</taxon>
        <taxon>Chitinophagales</taxon>
        <taxon>Chitinophagaceae</taxon>
        <taxon>Panacibacter</taxon>
    </lineage>
</organism>
<dbReference type="PANTHER" id="PTHR42718">
    <property type="entry name" value="MAJOR FACILITATOR SUPERFAMILY MULTIDRUG TRANSPORTER MFSC"/>
    <property type="match status" value="1"/>
</dbReference>
<dbReference type="CDD" id="cd17503">
    <property type="entry name" value="MFS_LmrB_MDR_like"/>
    <property type="match status" value="1"/>
</dbReference>
<dbReference type="AlphaFoldDB" id="A0A5B8V6V3"/>
<evidence type="ECO:0000256" key="3">
    <source>
        <dbReference type="ARBA" id="ARBA00022448"/>
    </source>
</evidence>
<feature type="transmembrane region" description="Helical" evidence="8">
    <location>
        <begin position="136"/>
        <end position="157"/>
    </location>
</feature>
<feature type="transmembrane region" description="Helical" evidence="8">
    <location>
        <begin position="331"/>
        <end position="352"/>
    </location>
</feature>
<evidence type="ECO:0000256" key="5">
    <source>
        <dbReference type="ARBA" id="ARBA00022692"/>
    </source>
</evidence>
<dbReference type="InterPro" id="IPR005829">
    <property type="entry name" value="Sugar_transporter_CS"/>
</dbReference>
<accession>A0A5B8V6V3</accession>
<dbReference type="PRINTS" id="PR01036">
    <property type="entry name" value="TCRTETB"/>
</dbReference>
<dbReference type="RefSeq" id="WP_147188832.1">
    <property type="nucleotide sequence ID" value="NZ_CP042435.1"/>
</dbReference>
<reference evidence="10 11" key="1">
    <citation type="journal article" date="2016" name="Int. J. Syst. Evol. Microbiol.">
        <title>Panacibacter ginsenosidivorans gen. nov., sp. nov., with ginsenoside converting activity isolated from soil of a ginseng field.</title>
        <authorList>
            <person name="Siddiqi M.Z."/>
            <person name="Muhammad Shafi S."/>
            <person name="Choi K.D."/>
            <person name="Im W.T."/>
        </authorList>
    </citation>
    <scope>NUCLEOTIDE SEQUENCE [LARGE SCALE GENOMIC DNA]</scope>
    <source>
        <strain evidence="10 11">Gsoil1550</strain>
    </source>
</reference>
<keyword evidence="4" id="KW-1003">Cell membrane</keyword>
<feature type="transmembrane region" description="Helical" evidence="8">
    <location>
        <begin position="9"/>
        <end position="29"/>
    </location>
</feature>
<sequence>MAAKGLAKFIIVITTVSAAIMELIDTSIVNVALTDMSGSLGVSIEDISWVITAYAIANVIIIPLTGFLAEYFGRKNYYIASMIIFTIASYMCGDSTTLIELVMWRFIQGVGGGALLSTSQAILFDAFKPEDRPVASGLFGMGLVLGPTLGPTLGGYIMDNYQWPLIFMINIPIGIIATMLAFSFIDKKEGEGKHKKGMHIDYNGILLLIVGIGCLQYVLERGEAEDWFSSNTIRICAILAFVGLVSFIWYELSIKKPAVNLRVLNNRNLAFTTIFTFVVGFGLYTSVFVFPVLAQRVLGYTPYETGLTLLAPTMITVIMMPIIGKTMSKGYSPIPFVVTGFIFFAAYCWYSAKVSPDVNRWDFFFPLALRALCLSLVQLPLINQAVAGLQPKDYAAGISLNNMTRQLGGAFGIAIANNYVAQHYAQHKTDMISNLAEGSAQLSGRVATLTHGFIAGGSDSASAVTKAYTIINAAADKQAYYLSYLDTFRLITVFFIAVIPLVAFLRVKKKSPLDLAAAKAAVAEAH</sequence>
<feature type="transmembrane region" description="Helical" evidence="8">
    <location>
        <begin position="306"/>
        <end position="324"/>
    </location>
</feature>
<dbReference type="OrthoDB" id="9807274at2"/>
<keyword evidence="3" id="KW-0813">Transport</keyword>